<dbReference type="PANTHER" id="PTHR42037:SF1">
    <property type="match status" value="1"/>
</dbReference>
<sequence>MNAFQAGLPLDQRTTVRSAGVIISRMTSVAAEHEMYQRYANELQRCDLDRLIADQCRKQTFRPIAHSEVLLLEWLRTEFAEETHSIPFYNNIKYIGCSKPTCRLCEYYFAAHNSGVRVRPPHRNVYANWVVPDVLVEGDTSQYKVKMIDAVLRKIREDVFLALSEKVSERKRFDSDTYSFWPTYQSTTGVSSNLGGLASLVEGLSLASAESASYFEATRDVRIGDDAQSVVTQGNNDRDYGDDDDDGGGTLLFAGRNTRIQTLSR</sequence>
<accession>E3QJ35</accession>
<dbReference type="RefSeq" id="XP_008094893.1">
    <property type="nucleotide sequence ID" value="XM_008096702.1"/>
</dbReference>
<dbReference type="PANTHER" id="PTHR42037">
    <property type="match status" value="1"/>
</dbReference>
<dbReference type="InterPro" id="IPR027796">
    <property type="entry name" value="OTT_1508_deam-like"/>
</dbReference>
<evidence type="ECO:0000256" key="1">
    <source>
        <dbReference type="SAM" id="MobiDB-lite"/>
    </source>
</evidence>
<proteinExistence type="predicted"/>
<reference evidence="3" key="1">
    <citation type="journal article" date="2012" name="Nat. Genet.">
        <title>Lifestyle transitions in plant pathogenic Colletotrichum fungi deciphered by genome and transcriptome analyses.</title>
        <authorList>
            <person name="O'Connell R.J."/>
            <person name="Thon M.R."/>
            <person name="Hacquard S."/>
            <person name="Amyotte S.G."/>
            <person name="Kleemann J."/>
            <person name="Torres M.F."/>
            <person name="Damm U."/>
            <person name="Buiate E.A."/>
            <person name="Epstein L."/>
            <person name="Alkan N."/>
            <person name="Altmueller J."/>
            <person name="Alvarado-Balderrama L."/>
            <person name="Bauser C.A."/>
            <person name="Becker C."/>
            <person name="Birren B.W."/>
            <person name="Chen Z."/>
            <person name="Choi J."/>
            <person name="Crouch J.A."/>
            <person name="Duvick J.P."/>
            <person name="Farman M.A."/>
            <person name="Gan P."/>
            <person name="Heiman D."/>
            <person name="Henrissat B."/>
            <person name="Howard R.J."/>
            <person name="Kabbage M."/>
            <person name="Koch C."/>
            <person name="Kracher B."/>
            <person name="Kubo Y."/>
            <person name="Law A.D."/>
            <person name="Lebrun M.-H."/>
            <person name="Lee Y.-H."/>
            <person name="Miyara I."/>
            <person name="Moore N."/>
            <person name="Neumann U."/>
            <person name="Nordstroem K."/>
            <person name="Panaccione D.G."/>
            <person name="Panstruga R."/>
            <person name="Place M."/>
            <person name="Proctor R.H."/>
            <person name="Prusky D."/>
            <person name="Rech G."/>
            <person name="Reinhardt R."/>
            <person name="Rollins J.A."/>
            <person name="Rounsley S."/>
            <person name="Schardl C.L."/>
            <person name="Schwartz D.C."/>
            <person name="Shenoy N."/>
            <person name="Shirasu K."/>
            <person name="Sikhakolli U.R."/>
            <person name="Stueber K."/>
            <person name="Sukno S.A."/>
            <person name="Sweigard J.A."/>
            <person name="Takano Y."/>
            <person name="Takahara H."/>
            <person name="Trail F."/>
            <person name="van der Does H.C."/>
            <person name="Voll L.M."/>
            <person name="Will I."/>
            <person name="Young S."/>
            <person name="Zeng Q."/>
            <person name="Zhang J."/>
            <person name="Zhou S."/>
            <person name="Dickman M.B."/>
            <person name="Schulze-Lefert P."/>
            <person name="Ver Loren van Themaat E."/>
            <person name="Ma L.-J."/>
            <person name="Vaillancourt L.J."/>
        </authorList>
    </citation>
    <scope>NUCLEOTIDE SEQUENCE [LARGE SCALE GENOMIC DNA]</scope>
    <source>
        <strain evidence="3">M1.001 / M2 / FGSC 10212</strain>
    </source>
</reference>
<organism evidence="3">
    <name type="scientific">Colletotrichum graminicola (strain M1.001 / M2 / FGSC 10212)</name>
    <name type="common">Maize anthracnose fungus</name>
    <name type="synonym">Glomerella graminicola</name>
    <dbReference type="NCBI Taxonomy" id="645133"/>
    <lineage>
        <taxon>Eukaryota</taxon>
        <taxon>Fungi</taxon>
        <taxon>Dikarya</taxon>
        <taxon>Ascomycota</taxon>
        <taxon>Pezizomycotina</taxon>
        <taxon>Sordariomycetes</taxon>
        <taxon>Hypocreomycetidae</taxon>
        <taxon>Glomerellales</taxon>
        <taxon>Glomerellaceae</taxon>
        <taxon>Colletotrichum</taxon>
        <taxon>Colletotrichum graminicola species complex</taxon>
    </lineage>
</organism>
<name>E3QJ35_COLGM</name>
<dbReference type="Proteomes" id="UP000008782">
    <property type="component" value="Unassembled WGS sequence"/>
</dbReference>
<feature type="region of interest" description="Disordered" evidence="1">
    <location>
        <begin position="226"/>
        <end position="248"/>
    </location>
</feature>
<dbReference type="STRING" id="645133.E3QJ35"/>
<evidence type="ECO:0000313" key="3">
    <source>
        <dbReference type="Proteomes" id="UP000008782"/>
    </source>
</evidence>
<dbReference type="OrthoDB" id="3251507at2759"/>
<gene>
    <name evidence="2" type="ORF">GLRG_06017</name>
</gene>
<dbReference type="eggNOG" id="ENOG502SKGQ">
    <property type="taxonomic scope" value="Eukaryota"/>
</dbReference>
<keyword evidence="3" id="KW-1185">Reference proteome</keyword>
<evidence type="ECO:0000313" key="2">
    <source>
        <dbReference type="EMBL" id="EFQ30873.1"/>
    </source>
</evidence>
<dbReference type="Pfam" id="PF14441">
    <property type="entry name" value="OTT_1508_deam"/>
    <property type="match status" value="1"/>
</dbReference>
<dbReference type="HOGENOM" id="CLU_1049769_0_0_1"/>
<dbReference type="VEuPathDB" id="FungiDB:GLRG_06017"/>
<protein>
    <submittedName>
        <fullName evidence="2">Uncharacterized protein</fullName>
    </submittedName>
</protein>
<dbReference type="GeneID" id="24411382"/>
<dbReference type="AlphaFoldDB" id="E3QJ35"/>
<dbReference type="EMBL" id="GG697351">
    <property type="protein sequence ID" value="EFQ30873.1"/>
    <property type="molecule type" value="Genomic_DNA"/>
</dbReference>